<gene>
    <name evidence="2" type="ORF">FisN_13Lh056</name>
</gene>
<feature type="compositionally biased region" description="Polar residues" evidence="1">
    <location>
        <begin position="1"/>
        <end position="13"/>
    </location>
</feature>
<keyword evidence="3" id="KW-1185">Reference proteome</keyword>
<dbReference type="InParanoid" id="A0A1Z5JF88"/>
<organism evidence="2 3">
    <name type="scientific">Fistulifera solaris</name>
    <name type="common">Oleaginous diatom</name>
    <dbReference type="NCBI Taxonomy" id="1519565"/>
    <lineage>
        <taxon>Eukaryota</taxon>
        <taxon>Sar</taxon>
        <taxon>Stramenopiles</taxon>
        <taxon>Ochrophyta</taxon>
        <taxon>Bacillariophyta</taxon>
        <taxon>Bacillariophyceae</taxon>
        <taxon>Bacillariophycidae</taxon>
        <taxon>Naviculales</taxon>
        <taxon>Naviculaceae</taxon>
        <taxon>Fistulifera</taxon>
    </lineage>
</organism>
<name>A0A1Z5JF88_FISSO</name>
<dbReference type="Proteomes" id="UP000198406">
    <property type="component" value="Unassembled WGS sequence"/>
</dbReference>
<protein>
    <submittedName>
        <fullName evidence="2">Uncharacterized protein</fullName>
    </submittedName>
</protein>
<evidence type="ECO:0000256" key="1">
    <source>
        <dbReference type="SAM" id="MobiDB-lite"/>
    </source>
</evidence>
<dbReference type="AlphaFoldDB" id="A0A1Z5JF88"/>
<dbReference type="EMBL" id="BDSP01000053">
    <property type="protein sequence ID" value="GAX12596.1"/>
    <property type="molecule type" value="Genomic_DNA"/>
</dbReference>
<evidence type="ECO:0000313" key="2">
    <source>
        <dbReference type="EMBL" id="GAX12596.1"/>
    </source>
</evidence>
<accession>A0A1Z5JF88</accession>
<comment type="caution">
    <text evidence="2">The sequence shown here is derived from an EMBL/GenBank/DDBJ whole genome shotgun (WGS) entry which is preliminary data.</text>
</comment>
<proteinExistence type="predicted"/>
<sequence>MIPVQTLKNSSIYPSDDDSFPSEGDYNESSSSSDLPLYTTIHNTTTTYATKPHLVIHIGPEKTASTTLQKDFFYKFRKHTFKADNYIYLGRYTFLRALQEVLLYCPYKLREKPKHPCYQRFLRLLDDERWRGKNILLSEEVYSKAIWDLEAVERVQQDFMPFLQERWDVSVVAVYRRFHEWLISARKQRDYELRERQLWPHEGGEALDSWNEVMLLRKHERFGLRSHYLPDDLAQWYDLNVSVTVLNMHHPTQKITEQFVCDALPHATTSCEYYRTQGREIHANARSGLEYFFDNIVYAAAEKGIFDTTNVMRHDIVYNLTNLNMTITNMPLICPSAKELEELLQESIHWEQYYAPEYADIDAVKASFEKLVQSNQFCRVDTDRLLEGMTDWSDVLKRLGNEFVTGFA</sequence>
<evidence type="ECO:0000313" key="3">
    <source>
        <dbReference type="Proteomes" id="UP000198406"/>
    </source>
</evidence>
<dbReference type="OrthoDB" id="49553at2759"/>
<feature type="region of interest" description="Disordered" evidence="1">
    <location>
        <begin position="1"/>
        <end position="33"/>
    </location>
</feature>
<reference evidence="2 3" key="1">
    <citation type="journal article" date="2015" name="Plant Cell">
        <title>Oil accumulation by the oleaginous diatom Fistulifera solaris as revealed by the genome and transcriptome.</title>
        <authorList>
            <person name="Tanaka T."/>
            <person name="Maeda Y."/>
            <person name="Veluchamy A."/>
            <person name="Tanaka M."/>
            <person name="Abida H."/>
            <person name="Marechal E."/>
            <person name="Bowler C."/>
            <person name="Muto M."/>
            <person name="Sunaga Y."/>
            <person name="Tanaka M."/>
            <person name="Yoshino T."/>
            <person name="Taniguchi T."/>
            <person name="Fukuda Y."/>
            <person name="Nemoto M."/>
            <person name="Matsumoto M."/>
            <person name="Wong P.S."/>
            <person name="Aburatani S."/>
            <person name="Fujibuchi W."/>
        </authorList>
    </citation>
    <scope>NUCLEOTIDE SEQUENCE [LARGE SCALE GENOMIC DNA]</scope>
    <source>
        <strain evidence="2 3">JPCC DA0580</strain>
    </source>
</reference>